<dbReference type="NCBIfam" id="TIGR04183">
    <property type="entry name" value="Por_Secre_tail"/>
    <property type="match status" value="1"/>
</dbReference>
<protein>
    <recommendedName>
        <fullName evidence="3">Secretion system C-terminal sorting domain-containing protein</fullName>
    </recommendedName>
</protein>
<sequence>MLFPLAAHAQTTVFSEDFEGADFGSFTAANAIANKWFAGSVPGNGPTTAGSKAAFITKDNGTTHEYDLSTTSVSHLYRTVALPAGNNVFELSFDWKNQGDVAPNDVLRVYLAPEDFTPTAGAQPPASANAVLVTTAPLSQQNSYARLTLPLPGGAALAGTTRRLIFTWSNNSSSGSQMPAAIDNVVLTASTVQPLAAGTYTIDNSLPISATNFASLRAAFERLNQAGAAGAITFDVAAGQVFSEALPPLQASGSATARIVFRKAGTGANPVVQLNTGAAAIDLAGADYVTFDGLDVQAGTGNGPLYGYRVRNVSPTNGTQGNIIRNANITLNRAINSVGLLQGTGANYGAGAPTAGTGVNIGNHYHNLKISNANSGVWLLGAETAYPDMDNEVANVQVGNGTPGDIGNATLSYGIQLENQYHALVYDNLIRGVHSSNAAVYGIQALGLQGTNAAASRLYNNRILDVRFASATSTSTTISANGLAVAPHTAGTQAVYIYNNVISGIARDFNATTTPANRLLRGIHVTTTGSNADTKIALWHNTVQVDAGTDAKFISAAFESSGSAAAGGKVDIRNNIFANLTGAQTSGKHYVLYFLTSTAGSTGSVVDYNNLHLANSTGGFVGRTTTFEHAALPEWRTATSQDANSLGENPRFVSATDLRPTSGLLKGKGVALAEVTSDVMGTLRHSTTPDLGAYEFTVLSAQAPRTADLGVAAYPVPFGNRLQVRLERPLRMAATVELLDALGRTVRTTALAPAAQTVTLEDLGALKPGSYLLRLVAADGKQQVLRVVR</sequence>
<evidence type="ECO:0008006" key="3">
    <source>
        <dbReference type="Google" id="ProtNLM"/>
    </source>
</evidence>
<evidence type="ECO:0000313" key="1">
    <source>
        <dbReference type="EMBL" id="KUG07992.1"/>
    </source>
</evidence>
<keyword evidence="2" id="KW-1185">Reference proteome</keyword>
<dbReference type="AlphaFoldDB" id="A0A9X0HL64"/>
<accession>A0A9X0HL64</accession>
<organism evidence="1 2">
    <name type="scientific">Solirubrum puertoriconensis</name>
    <dbReference type="NCBI Taxonomy" id="1751427"/>
    <lineage>
        <taxon>Bacteria</taxon>
        <taxon>Pseudomonadati</taxon>
        <taxon>Bacteroidota</taxon>
        <taxon>Cytophagia</taxon>
        <taxon>Cytophagales</taxon>
    </lineage>
</organism>
<dbReference type="Proteomes" id="UP000054223">
    <property type="component" value="Unassembled WGS sequence"/>
</dbReference>
<dbReference type="SMART" id="SM00710">
    <property type="entry name" value="PbH1"/>
    <property type="match status" value="4"/>
</dbReference>
<dbReference type="InterPro" id="IPR026444">
    <property type="entry name" value="Secre_tail"/>
</dbReference>
<dbReference type="InterPro" id="IPR006626">
    <property type="entry name" value="PbH1"/>
</dbReference>
<dbReference type="Gene3D" id="2.160.20.10">
    <property type="entry name" value="Single-stranded right-handed beta-helix, Pectin lyase-like"/>
    <property type="match status" value="1"/>
</dbReference>
<dbReference type="InterPro" id="IPR011050">
    <property type="entry name" value="Pectin_lyase_fold/virulence"/>
</dbReference>
<gene>
    <name evidence="1" type="ORF">ASU33_07225</name>
</gene>
<name>A0A9X0HL64_SOLP1</name>
<proteinExistence type="predicted"/>
<comment type="caution">
    <text evidence="1">The sequence shown here is derived from an EMBL/GenBank/DDBJ whole genome shotgun (WGS) entry which is preliminary data.</text>
</comment>
<dbReference type="SUPFAM" id="SSF51126">
    <property type="entry name" value="Pectin lyase-like"/>
    <property type="match status" value="1"/>
</dbReference>
<evidence type="ECO:0000313" key="2">
    <source>
        <dbReference type="Proteomes" id="UP000054223"/>
    </source>
</evidence>
<dbReference type="EMBL" id="LNAL01000006">
    <property type="protein sequence ID" value="KUG07992.1"/>
    <property type="molecule type" value="Genomic_DNA"/>
</dbReference>
<dbReference type="InterPro" id="IPR012334">
    <property type="entry name" value="Pectin_lyas_fold"/>
</dbReference>
<reference evidence="1 2" key="1">
    <citation type="submission" date="2015-11" db="EMBL/GenBank/DDBJ databases">
        <title>Solirubrum puertoriconensis gen. nov. an environmental bacteria isolated in Puerto Rico.</title>
        <authorList>
            <person name="Cuebas-Irizarry M.F."/>
            <person name="Montalvo-Rodriguez R."/>
        </authorList>
    </citation>
    <scope>NUCLEOTIDE SEQUENCE [LARGE SCALE GENOMIC DNA]</scope>
    <source>
        <strain evidence="1 2">MC1A</strain>
    </source>
</reference>